<accession>A0A9X3WRX8</accession>
<name>A0A9X3WRX8_9BACI</name>
<keyword evidence="1" id="KW-0472">Membrane</keyword>
<feature type="transmembrane region" description="Helical" evidence="1">
    <location>
        <begin position="15"/>
        <end position="36"/>
    </location>
</feature>
<keyword evidence="1" id="KW-1133">Transmembrane helix</keyword>
<reference evidence="2" key="1">
    <citation type="submission" date="2022-06" db="EMBL/GenBank/DDBJ databases">
        <title>Aquibacillus sp. a new bacterium isolated from soil saline samples.</title>
        <authorList>
            <person name="Galisteo C."/>
            <person name="De La Haba R."/>
            <person name="Sanchez-Porro C."/>
            <person name="Ventosa A."/>
        </authorList>
    </citation>
    <scope>NUCLEOTIDE SEQUENCE</scope>
    <source>
        <strain evidence="2">3ASR75-11</strain>
    </source>
</reference>
<sequence length="48" mass="5449">MTVVLRQIDSLVGRFIRPYTIIIIVIVQFGGLFPSIEKVICIVSKNEE</sequence>
<evidence type="ECO:0000256" key="1">
    <source>
        <dbReference type="SAM" id="Phobius"/>
    </source>
</evidence>
<dbReference type="RefSeq" id="WP_272436442.1">
    <property type="nucleotide sequence ID" value="NZ_JAMQKB010000007.1"/>
</dbReference>
<organism evidence="2 3">
    <name type="scientific">Terrihalobacillus insolitus</name>
    <dbReference type="NCBI Taxonomy" id="2950438"/>
    <lineage>
        <taxon>Bacteria</taxon>
        <taxon>Bacillati</taxon>
        <taxon>Bacillota</taxon>
        <taxon>Bacilli</taxon>
        <taxon>Bacillales</taxon>
        <taxon>Bacillaceae</taxon>
        <taxon>Terrihalobacillus</taxon>
    </lineage>
</organism>
<comment type="caution">
    <text evidence="2">The sequence shown here is derived from an EMBL/GenBank/DDBJ whole genome shotgun (WGS) entry which is preliminary data.</text>
</comment>
<keyword evidence="1" id="KW-0812">Transmembrane</keyword>
<dbReference type="EMBL" id="JAMQKB010000007">
    <property type="protein sequence ID" value="MDC3424640.1"/>
    <property type="molecule type" value="Genomic_DNA"/>
</dbReference>
<gene>
    <name evidence="2" type="ORF">NC797_08970</name>
</gene>
<evidence type="ECO:0000313" key="2">
    <source>
        <dbReference type="EMBL" id="MDC3424640.1"/>
    </source>
</evidence>
<evidence type="ECO:0000313" key="3">
    <source>
        <dbReference type="Proteomes" id="UP001145050"/>
    </source>
</evidence>
<dbReference type="AlphaFoldDB" id="A0A9X3WRX8"/>
<protein>
    <submittedName>
        <fullName evidence="2">Uncharacterized protein</fullName>
    </submittedName>
</protein>
<proteinExistence type="predicted"/>
<dbReference type="Proteomes" id="UP001145050">
    <property type="component" value="Unassembled WGS sequence"/>
</dbReference>
<keyword evidence="3" id="KW-1185">Reference proteome</keyword>